<reference evidence="1" key="1">
    <citation type="submission" date="2023-10" db="EMBL/GenBank/DDBJ databases">
        <title>Genome assembly of Pristionchus species.</title>
        <authorList>
            <person name="Yoshida K."/>
            <person name="Sommer R.J."/>
        </authorList>
    </citation>
    <scope>NUCLEOTIDE SEQUENCE</scope>
    <source>
        <strain evidence="1">RS5133</strain>
    </source>
</reference>
<name>A0AAV5VBX2_9BILA</name>
<accession>A0AAV5VBX2</accession>
<dbReference type="EMBL" id="BTSY01000002">
    <property type="protein sequence ID" value="GMT16060.1"/>
    <property type="molecule type" value="Genomic_DNA"/>
</dbReference>
<evidence type="ECO:0000313" key="2">
    <source>
        <dbReference type="Proteomes" id="UP001432322"/>
    </source>
</evidence>
<feature type="non-terminal residue" evidence="1">
    <location>
        <position position="1"/>
    </location>
</feature>
<dbReference type="Proteomes" id="UP001432322">
    <property type="component" value="Unassembled WGS sequence"/>
</dbReference>
<proteinExistence type="predicted"/>
<gene>
    <name evidence="1" type="ORF">PFISCL1PPCAC_7357</name>
</gene>
<keyword evidence="2" id="KW-1185">Reference proteome</keyword>
<protein>
    <submittedName>
        <fullName evidence="1">Uncharacterized protein</fullName>
    </submittedName>
</protein>
<evidence type="ECO:0000313" key="1">
    <source>
        <dbReference type="EMBL" id="GMT16060.1"/>
    </source>
</evidence>
<dbReference type="AlphaFoldDB" id="A0AAV5VBX2"/>
<sequence length="110" mass="11814">WRASGAICYQIDDQSASNIDESGVDLDGGLNAFLLVSFHEDVQVHESDVINGSVDEVLGHNVFGLSCAHLAGLDGGLAVVCYFNKWINAAPLVLASLDEEMAQAILQLYY</sequence>
<organism evidence="1 2">
    <name type="scientific">Pristionchus fissidentatus</name>
    <dbReference type="NCBI Taxonomy" id="1538716"/>
    <lineage>
        <taxon>Eukaryota</taxon>
        <taxon>Metazoa</taxon>
        <taxon>Ecdysozoa</taxon>
        <taxon>Nematoda</taxon>
        <taxon>Chromadorea</taxon>
        <taxon>Rhabditida</taxon>
        <taxon>Rhabditina</taxon>
        <taxon>Diplogasteromorpha</taxon>
        <taxon>Diplogasteroidea</taxon>
        <taxon>Neodiplogasteridae</taxon>
        <taxon>Pristionchus</taxon>
    </lineage>
</organism>
<comment type="caution">
    <text evidence="1">The sequence shown here is derived from an EMBL/GenBank/DDBJ whole genome shotgun (WGS) entry which is preliminary data.</text>
</comment>